<evidence type="ECO:0000313" key="2">
    <source>
        <dbReference type="EMBL" id="KAG0590598.1"/>
    </source>
</evidence>
<reference evidence="2" key="1">
    <citation type="submission" date="2020-06" db="EMBL/GenBank/DDBJ databases">
        <title>WGS assembly of Ceratodon purpureus strain R40.</title>
        <authorList>
            <person name="Carey S.B."/>
            <person name="Jenkins J."/>
            <person name="Shu S."/>
            <person name="Lovell J.T."/>
            <person name="Sreedasyam A."/>
            <person name="Maumus F."/>
            <person name="Tiley G.P."/>
            <person name="Fernandez-Pozo N."/>
            <person name="Barry K."/>
            <person name="Chen C."/>
            <person name="Wang M."/>
            <person name="Lipzen A."/>
            <person name="Daum C."/>
            <person name="Saski C.A."/>
            <person name="Payton A.C."/>
            <person name="Mcbreen J.C."/>
            <person name="Conrad R.E."/>
            <person name="Kollar L.M."/>
            <person name="Olsson S."/>
            <person name="Huttunen S."/>
            <person name="Landis J.B."/>
            <person name="Wickett N.J."/>
            <person name="Johnson M.G."/>
            <person name="Rensing S.A."/>
            <person name="Grimwood J."/>
            <person name="Schmutz J."/>
            <person name="Mcdaniel S.F."/>
        </authorList>
    </citation>
    <scope>NUCLEOTIDE SEQUENCE</scope>
    <source>
        <strain evidence="2">R40</strain>
    </source>
</reference>
<dbReference type="AlphaFoldDB" id="A0A8T0J6S0"/>
<feature type="domain" description="Nucleolus and neural progenitor protein-like N-terminal" evidence="1">
    <location>
        <begin position="11"/>
        <end position="195"/>
    </location>
</feature>
<organism evidence="2 3">
    <name type="scientific">Ceratodon purpureus</name>
    <name type="common">Fire moss</name>
    <name type="synonym">Dicranum purpureum</name>
    <dbReference type="NCBI Taxonomy" id="3225"/>
    <lineage>
        <taxon>Eukaryota</taxon>
        <taxon>Viridiplantae</taxon>
        <taxon>Streptophyta</taxon>
        <taxon>Embryophyta</taxon>
        <taxon>Bryophyta</taxon>
        <taxon>Bryophytina</taxon>
        <taxon>Bryopsida</taxon>
        <taxon>Dicranidae</taxon>
        <taxon>Pseudoditrichales</taxon>
        <taxon>Ditrichaceae</taxon>
        <taxon>Ceratodon</taxon>
    </lineage>
</organism>
<comment type="caution">
    <text evidence="2">The sequence shown here is derived from an EMBL/GenBank/DDBJ whole genome shotgun (WGS) entry which is preliminary data.</text>
</comment>
<accession>A0A8T0J6S0</accession>
<dbReference type="InterPro" id="IPR027951">
    <property type="entry name" value="Nepro_N"/>
</dbReference>
<dbReference type="Pfam" id="PF14780">
    <property type="entry name" value="NEPRO_N"/>
    <property type="match status" value="1"/>
</dbReference>
<dbReference type="PANTHER" id="PTHR34786">
    <property type="entry name" value="OS09G0504900 PROTEIN"/>
    <property type="match status" value="1"/>
</dbReference>
<keyword evidence="3" id="KW-1185">Reference proteome</keyword>
<evidence type="ECO:0000313" key="3">
    <source>
        <dbReference type="Proteomes" id="UP000822688"/>
    </source>
</evidence>
<sequence>MGKKSASNPFLPRPPACLTQIAEENFDGKKVEEEARLIQGRLKDLFTQVWDENATFQRIMYKNQNQHRRALYFRRLMQVRRDLLLLHSFGLKDVFETLPYCVSISKQKALPPKAVLGSLGQGLKSKEELVLIVQRRLLGAARLLQMMSDPILSASSVMEGLLSQSFFMPFALTVLAMLARFRVLLMQALYEMISAFNLVSAFLQKMEIASVRADVPLFIECSWDGVKLAFFEKAPPPQAPSPPEELIPLPTCVSDAANLPDVGWFIDDRSTLAKEKLQSNGALEPVLYERDESYILEDSPFELLGEEDVEETGVPLQSTIEAYVPPGIPEVELKSEIAGISAEAISTPGSTIPISTQSSVGIGQLKESLSADAKAELESWKAELESWGSKAVDKTVVEPYASDVNMKKRVAYVSIQIGGAKESKIPKTGHLL</sequence>
<proteinExistence type="predicted"/>
<evidence type="ECO:0000259" key="1">
    <source>
        <dbReference type="Pfam" id="PF14780"/>
    </source>
</evidence>
<dbReference type="EMBL" id="CM026421">
    <property type="protein sequence ID" value="KAG0590598.1"/>
    <property type="molecule type" value="Genomic_DNA"/>
</dbReference>
<name>A0A8T0J6S0_CERPU</name>
<dbReference type="PANTHER" id="PTHR34786:SF1">
    <property type="entry name" value="OS09G0504900 PROTEIN"/>
    <property type="match status" value="1"/>
</dbReference>
<protein>
    <recommendedName>
        <fullName evidence="1">Nucleolus and neural progenitor protein-like N-terminal domain-containing protein</fullName>
    </recommendedName>
</protein>
<gene>
    <name evidence="2" type="ORF">KC19_1G113100</name>
</gene>
<dbReference type="Proteomes" id="UP000822688">
    <property type="component" value="Chromosome 1"/>
</dbReference>